<keyword evidence="1" id="KW-1133">Transmembrane helix</keyword>
<keyword evidence="4" id="KW-1185">Reference proteome</keyword>
<protein>
    <recommendedName>
        <fullName evidence="2">Putative Flp pilus-assembly TadG-like N-terminal domain-containing protein</fullName>
    </recommendedName>
</protein>
<dbReference type="Pfam" id="PF13400">
    <property type="entry name" value="Tad"/>
    <property type="match status" value="1"/>
</dbReference>
<gene>
    <name evidence="3" type="ORF">GCM10007859_10900</name>
</gene>
<feature type="domain" description="Putative Flp pilus-assembly TadG-like N-terminal" evidence="2">
    <location>
        <begin position="24"/>
        <end position="69"/>
    </location>
</feature>
<dbReference type="Proteomes" id="UP001156921">
    <property type="component" value="Unassembled WGS sequence"/>
</dbReference>
<comment type="caution">
    <text evidence="3">The sequence shown here is derived from an EMBL/GenBank/DDBJ whole genome shotgun (WGS) entry which is preliminary data.</text>
</comment>
<reference evidence="4" key="1">
    <citation type="journal article" date="2019" name="Int. J. Syst. Evol. Microbiol.">
        <title>The Global Catalogue of Microorganisms (GCM) 10K type strain sequencing project: providing services to taxonomists for standard genome sequencing and annotation.</title>
        <authorList>
            <consortium name="The Broad Institute Genomics Platform"/>
            <consortium name="The Broad Institute Genome Sequencing Center for Infectious Disease"/>
            <person name="Wu L."/>
            <person name="Ma J."/>
        </authorList>
    </citation>
    <scope>NUCLEOTIDE SEQUENCE [LARGE SCALE GENOMIC DNA]</scope>
    <source>
        <strain evidence="4">NBRC 110107</strain>
    </source>
</reference>
<evidence type="ECO:0000313" key="3">
    <source>
        <dbReference type="EMBL" id="GLS01080.1"/>
    </source>
</evidence>
<evidence type="ECO:0000259" key="2">
    <source>
        <dbReference type="Pfam" id="PF13400"/>
    </source>
</evidence>
<evidence type="ECO:0000313" key="4">
    <source>
        <dbReference type="Proteomes" id="UP001156921"/>
    </source>
</evidence>
<evidence type="ECO:0000256" key="1">
    <source>
        <dbReference type="SAM" id="Phobius"/>
    </source>
</evidence>
<organism evidence="3 4">
    <name type="scientific">Brevundimonas denitrificans</name>
    <dbReference type="NCBI Taxonomy" id="1443434"/>
    <lineage>
        <taxon>Bacteria</taxon>
        <taxon>Pseudomonadati</taxon>
        <taxon>Pseudomonadota</taxon>
        <taxon>Alphaproteobacteria</taxon>
        <taxon>Caulobacterales</taxon>
        <taxon>Caulobacteraceae</taxon>
        <taxon>Brevundimonas</taxon>
    </lineage>
</organism>
<keyword evidence="1" id="KW-0472">Membrane</keyword>
<accession>A0ABQ6BGB5</accession>
<proteinExistence type="predicted"/>
<dbReference type="InterPro" id="IPR028087">
    <property type="entry name" value="Tad_N"/>
</dbReference>
<sequence length="422" mass="43792">MKAAGAFPRALGAWLARFRSDVGGNIALTAALVGPAVILLGVGAIDLLAVSSAHGRLQSIADAGALAGAPHLALATDGAGAKERAASFVVGEISQWEDAPDYVGTYEVVEQGGQRAIRVLLRGHRPSFFANMLPPGGWNFVGEATATSVGLVPLCVLITGDDRAKMLNIKDASRLTAPACMVHSNHDILVEGGSITGAAVQAVTSARGTISPSPGTGAAPIDDPFANLDLTRERRLDCTLGRALEPLRLAAGSRRIPAGVHCGGMTISGSATVVLEPGEHWFLGGHLVIMENARLEGDDVVLFFDQASKFEFKDSALVRLAGRTEGPYAGIVMGATRDNRQDFIISSDNVESLLGVVYVPAATMIVEGTADVARDSAWTVIVAHSLQMKGSPSLYINADYNATSVPVPAGVGPRTGGSRLIE</sequence>
<dbReference type="RefSeq" id="WP_284221931.1">
    <property type="nucleotide sequence ID" value="NZ_BSOY01000017.1"/>
</dbReference>
<keyword evidence="1" id="KW-0812">Transmembrane</keyword>
<feature type="transmembrane region" description="Helical" evidence="1">
    <location>
        <begin position="26"/>
        <end position="50"/>
    </location>
</feature>
<name>A0ABQ6BGB5_9CAUL</name>
<dbReference type="EMBL" id="BSOY01000017">
    <property type="protein sequence ID" value="GLS01080.1"/>
    <property type="molecule type" value="Genomic_DNA"/>
</dbReference>